<dbReference type="GO" id="GO:0003735">
    <property type="term" value="F:structural constituent of ribosome"/>
    <property type="evidence" value="ECO:0007669"/>
    <property type="project" value="InterPro"/>
</dbReference>
<dbReference type="InterPro" id="IPR020070">
    <property type="entry name" value="Ribosomal_bL9_N"/>
</dbReference>
<dbReference type="EMBL" id="QFQP01000004">
    <property type="protein sequence ID" value="PZR16135.1"/>
    <property type="molecule type" value="Genomic_DNA"/>
</dbReference>
<proteinExistence type="inferred from homology"/>
<dbReference type="PANTHER" id="PTHR21368">
    <property type="entry name" value="50S RIBOSOMAL PROTEIN L9"/>
    <property type="match status" value="1"/>
</dbReference>
<dbReference type="InterPro" id="IPR020594">
    <property type="entry name" value="Ribosomal_bL9_bac/chp"/>
</dbReference>
<keyword evidence="3 7" id="KW-0694">RNA-binding</keyword>
<dbReference type="InterPro" id="IPR020069">
    <property type="entry name" value="Ribosomal_bL9_C"/>
</dbReference>
<comment type="function">
    <text evidence="7">Binds to the 23S rRNA.</text>
</comment>
<evidence type="ECO:0000256" key="3">
    <source>
        <dbReference type="ARBA" id="ARBA00022884"/>
    </source>
</evidence>
<organism evidence="9 10">
    <name type="scientific">Archangium gephyra</name>
    <dbReference type="NCBI Taxonomy" id="48"/>
    <lineage>
        <taxon>Bacteria</taxon>
        <taxon>Pseudomonadati</taxon>
        <taxon>Myxococcota</taxon>
        <taxon>Myxococcia</taxon>
        <taxon>Myxococcales</taxon>
        <taxon>Cystobacterineae</taxon>
        <taxon>Archangiaceae</taxon>
        <taxon>Archangium</taxon>
    </lineage>
</organism>
<dbReference type="GO" id="GO:0006412">
    <property type="term" value="P:translation"/>
    <property type="evidence" value="ECO:0007669"/>
    <property type="project" value="UniProtKB-UniRule"/>
</dbReference>
<dbReference type="InterPro" id="IPR036935">
    <property type="entry name" value="Ribosomal_bL9_N_sf"/>
</dbReference>
<dbReference type="GO" id="GO:0005840">
    <property type="term" value="C:ribosome"/>
    <property type="evidence" value="ECO:0007669"/>
    <property type="project" value="UniProtKB-KW"/>
</dbReference>
<dbReference type="Pfam" id="PF01281">
    <property type="entry name" value="Ribosomal_L9_N"/>
    <property type="match status" value="1"/>
</dbReference>
<feature type="domain" description="Ribosomal protein L9" evidence="8">
    <location>
        <begin position="13"/>
        <end position="40"/>
    </location>
</feature>
<dbReference type="NCBIfam" id="TIGR00158">
    <property type="entry name" value="L9"/>
    <property type="match status" value="1"/>
</dbReference>
<reference evidence="9 10" key="1">
    <citation type="submission" date="2017-08" db="EMBL/GenBank/DDBJ databases">
        <title>Infants hospitalized years apart are colonized by the same room-sourced microbial strains.</title>
        <authorList>
            <person name="Brooks B."/>
            <person name="Olm M.R."/>
            <person name="Firek B.A."/>
            <person name="Baker R."/>
            <person name="Thomas B.C."/>
            <person name="Morowitz M.J."/>
            <person name="Banfield J.F."/>
        </authorList>
    </citation>
    <scope>NUCLEOTIDE SEQUENCE [LARGE SCALE GENOMIC DNA]</scope>
    <source>
        <strain evidence="9">S2_003_000_R2_14</strain>
    </source>
</reference>
<sequence>MKVILREDVYNLGKSGELVSVKEGYARNYLLPRNLAMLASNANVRQLEHEKQVIELRQQKLKGAAQEEAKKLSGIKVTIKRKVGEQDKLFGSVTALDIAEAIAAAGQKVDRRHIHLPEPIKAVGTFPVEIRLHRDVVATLNVNVEGEAATA</sequence>
<evidence type="ECO:0000256" key="1">
    <source>
        <dbReference type="ARBA" id="ARBA00010605"/>
    </source>
</evidence>
<dbReference type="HAMAP" id="MF_00503">
    <property type="entry name" value="Ribosomal_bL9"/>
    <property type="match status" value="1"/>
</dbReference>
<dbReference type="SUPFAM" id="SSF55653">
    <property type="entry name" value="Ribosomal protein L9 C-domain"/>
    <property type="match status" value="1"/>
</dbReference>
<dbReference type="FunFam" id="3.10.430.100:FF:000006">
    <property type="entry name" value="50S ribosomal protein L9"/>
    <property type="match status" value="1"/>
</dbReference>
<comment type="caution">
    <text evidence="9">The sequence shown here is derived from an EMBL/GenBank/DDBJ whole genome shotgun (WGS) entry which is preliminary data.</text>
</comment>
<evidence type="ECO:0000256" key="2">
    <source>
        <dbReference type="ARBA" id="ARBA00022730"/>
    </source>
</evidence>
<dbReference type="PROSITE" id="PS00651">
    <property type="entry name" value="RIBOSOMAL_L9"/>
    <property type="match status" value="1"/>
</dbReference>
<dbReference type="InterPro" id="IPR009027">
    <property type="entry name" value="Ribosomal_bL9/RNase_H1_N"/>
</dbReference>
<dbReference type="AlphaFoldDB" id="A0A2W5TXP8"/>
<comment type="similarity">
    <text evidence="1 7">Belongs to the bacterial ribosomal protein bL9 family.</text>
</comment>
<keyword evidence="4 7" id="KW-0689">Ribosomal protein</keyword>
<gene>
    <name evidence="7" type="primary">rplI</name>
    <name evidence="9" type="ORF">DI536_07545</name>
</gene>
<dbReference type="Proteomes" id="UP000249061">
    <property type="component" value="Unassembled WGS sequence"/>
</dbReference>
<evidence type="ECO:0000256" key="6">
    <source>
        <dbReference type="ARBA" id="ARBA00035292"/>
    </source>
</evidence>
<name>A0A2W5TXP8_9BACT</name>
<dbReference type="Pfam" id="PF03948">
    <property type="entry name" value="Ribosomal_L9_C"/>
    <property type="match status" value="1"/>
</dbReference>
<dbReference type="Gene3D" id="3.10.430.100">
    <property type="entry name" value="Ribosomal protein L9, C-terminal domain"/>
    <property type="match status" value="1"/>
</dbReference>
<accession>A0A2W5TXP8</accession>
<keyword evidence="2 7" id="KW-0699">rRNA-binding</keyword>
<dbReference type="SUPFAM" id="SSF55658">
    <property type="entry name" value="L9 N-domain-like"/>
    <property type="match status" value="1"/>
</dbReference>
<dbReference type="FunFam" id="3.40.5.10:FF:000003">
    <property type="entry name" value="50S ribosomal protein L9"/>
    <property type="match status" value="1"/>
</dbReference>
<evidence type="ECO:0000259" key="8">
    <source>
        <dbReference type="PROSITE" id="PS00651"/>
    </source>
</evidence>
<keyword evidence="5 7" id="KW-0687">Ribonucleoprotein</keyword>
<evidence type="ECO:0000256" key="7">
    <source>
        <dbReference type="HAMAP-Rule" id="MF_00503"/>
    </source>
</evidence>
<dbReference type="Gene3D" id="3.40.5.10">
    <property type="entry name" value="Ribosomal protein L9, N-terminal domain"/>
    <property type="match status" value="1"/>
</dbReference>
<dbReference type="InterPro" id="IPR036791">
    <property type="entry name" value="Ribosomal_bL9_C_sf"/>
</dbReference>
<dbReference type="InterPro" id="IPR000244">
    <property type="entry name" value="Ribosomal_bL9"/>
</dbReference>
<protein>
    <recommendedName>
        <fullName evidence="6 7">Large ribosomal subunit protein bL9</fullName>
    </recommendedName>
</protein>
<evidence type="ECO:0000313" key="10">
    <source>
        <dbReference type="Proteomes" id="UP000249061"/>
    </source>
</evidence>
<evidence type="ECO:0000256" key="4">
    <source>
        <dbReference type="ARBA" id="ARBA00022980"/>
    </source>
</evidence>
<evidence type="ECO:0000313" key="9">
    <source>
        <dbReference type="EMBL" id="PZR16135.1"/>
    </source>
</evidence>
<dbReference type="GO" id="GO:0019843">
    <property type="term" value="F:rRNA binding"/>
    <property type="evidence" value="ECO:0007669"/>
    <property type="project" value="UniProtKB-UniRule"/>
</dbReference>
<evidence type="ECO:0000256" key="5">
    <source>
        <dbReference type="ARBA" id="ARBA00023274"/>
    </source>
</evidence>
<dbReference type="GO" id="GO:1990904">
    <property type="term" value="C:ribonucleoprotein complex"/>
    <property type="evidence" value="ECO:0007669"/>
    <property type="project" value="UniProtKB-KW"/>
</dbReference>